<feature type="compositionally biased region" description="Polar residues" evidence="9">
    <location>
        <begin position="59"/>
        <end position="69"/>
    </location>
</feature>
<feature type="compositionally biased region" description="Basic and acidic residues" evidence="9">
    <location>
        <begin position="1"/>
        <end position="10"/>
    </location>
</feature>
<organism evidence="11 12">
    <name type="scientific">Oleoguttula mirabilis</name>
    <dbReference type="NCBI Taxonomy" id="1507867"/>
    <lineage>
        <taxon>Eukaryota</taxon>
        <taxon>Fungi</taxon>
        <taxon>Dikarya</taxon>
        <taxon>Ascomycota</taxon>
        <taxon>Pezizomycotina</taxon>
        <taxon>Dothideomycetes</taxon>
        <taxon>Dothideomycetidae</taxon>
        <taxon>Mycosphaerellales</taxon>
        <taxon>Teratosphaeriaceae</taxon>
        <taxon>Oleoguttula</taxon>
    </lineage>
</organism>
<feature type="active site" evidence="8">
    <location>
        <position position="391"/>
    </location>
</feature>
<protein>
    <recommendedName>
        <fullName evidence="2 7">Protein phosphatase methylesterase 1</fullName>
        <shortName evidence="7">PME-1</shortName>
        <ecNumber evidence="7">3.1.1.-</ecNumber>
    </recommendedName>
</protein>
<keyword evidence="12" id="KW-1185">Reference proteome</keyword>
<dbReference type="PANTHER" id="PTHR14189">
    <property type="entry name" value="PROTEIN PHOSPHATASE METHYLESTERASE-1 RELATED"/>
    <property type="match status" value="1"/>
</dbReference>
<dbReference type="PIRSF" id="PIRSF022950">
    <property type="entry name" value="PPase_methylesterase_euk"/>
    <property type="match status" value="1"/>
</dbReference>
<evidence type="ECO:0000259" key="10">
    <source>
        <dbReference type="Pfam" id="PF12697"/>
    </source>
</evidence>
<comment type="similarity">
    <text evidence="1 7">Belongs to the AB hydrolase superfamily.</text>
</comment>
<keyword evidence="3 7" id="KW-0719">Serine esterase</keyword>
<dbReference type="EMBL" id="JAVFHQ010000002">
    <property type="protein sequence ID" value="KAK4550209.1"/>
    <property type="molecule type" value="Genomic_DNA"/>
</dbReference>
<feature type="active site" evidence="8">
    <location>
        <position position="234"/>
    </location>
</feature>
<feature type="region of interest" description="Disordered" evidence="9">
    <location>
        <begin position="1"/>
        <end position="77"/>
    </location>
</feature>
<accession>A0AAV9JX84</accession>
<evidence type="ECO:0000256" key="7">
    <source>
        <dbReference type="PIRNR" id="PIRNR022950"/>
    </source>
</evidence>
<dbReference type="InterPro" id="IPR016812">
    <property type="entry name" value="PPase_methylesterase_euk"/>
</dbReference>
<evidence type="ECO:0000256" key="9">
    <source>
        <dbReference type="SAM" id="MobiDB-lite"/>
    </source>
</evidence>
<evidence type="ECO:0000256" key="1">
    <source>
        <dbReference type="ARBA" id="ARBA00008645"/>
    </source>
</evidence>
<keyword evidence="4 7" id="KW-0378">Hydrolase</keyword>
<feature type="domain" description="AB hydrolase-1" evidence="10">
    <location>
        <begin position="133"/>
        <end position="402"/>
    </location>
</feature>
<name>A0AAV9JX84_9PEZI</name>
<reference evidence="11 12" key="1">
    <citation type="submission" date="2021-11" db="EMBL/GenBank/DDBJ databases">
        <title>Black yeast isolated from Biological Soil Crust.</title>
        <authorList>
            <person name="Kurbessoian T."/>
        </authorList>
    </citation>
    <scope>NUCLEOTIDE SEQUENCE [LARGE SCALE GENOMIC DNA]</scope>
    <source>
        <strain evidence="11 12">CCFEE 5522</strain>
    </source>
</reference>
<feature type="active site" evidence="8">
    <location>
        <position position="260"/>
    </location>
</feature>
<evidence type="ECO:0000256" key="8">
    <source>
        <dbReference type="PIRSR" id="PIRSR022950-1"/>
    </source>
</evidence>
<dbReference type="InterPro" id="IPR029058">
    <property type="entry name" value="AB_hydrolase_fold"/>
</dbReference>
<comment type="function">
    <text evidence="5">Demethylates proteins that have been reversibly carboxymethylated. Demethylates the phosphatase PP2A catalytic subunit.</text>
</comment>
<sequence length="433" mass="46448">MSDLFRRSVDGARAPAAPPPPPPPPPPPRPRPQPIAIPESDEHSSSDSSASSTDSTASVNTVRPTSSREQLAAAPPTHWTNYFAQELYLEQKRDGDNHHDDDDDGGSDGGKQWAMYHVYLTPPTDPRKGPLFICHHGAGASGLSFAAFAQHVRKRMPEAGVLSLEARGHGSTVTRPNDDGEPISDFSLATLTAGAPILDFSLATLTADALAMITLTQTHMHWPALPPSVLIGHSLGGAIFTQLAADFALGPALIGVCVIDVVEGSAIEALAHMTTYLAARPGTFGSVAEAIDWHTRSRTIRDAASARASVPSLLVETPEMPNGDTRYVWRTDLAATSPWWESWFRGMSAKFLAARGAKLLILAGTDRLDKALMIGQMQGKFQLVVIPEAGHFVQEDVPDKTAGLAIEFFRRNDRSAMVLPPKVSELLAQGKKV</sequence>
<feature type="compositionally biased region" description="Low complexity" evidence="9">
    <location>
        <begin position="46"/>
        <end position="58"/>
    </location>
</feature>
<evidence type="ECO:0000313" key="12">
    <source>
        <dbReference type="Proteomes" id="UP001324427"/>
    </source>
</evidence>
<evidence type="ECO:0000256" key="3">
    <source>
        <dbReference type="ARBA" id="ARBA00022487"/>
    </source>
</evidence>
<dbReference type="AlphaFoldDB" id="A0AAV9JX84"/>
<evidence type="ECO:0000256" key="5">
    <source>
        <dbReference type="ARBA" id="ARBA00024741"/>
    </source>
</evidence>
<dbReference type="SUPFAM" id="SSF53474">
    <property type="entry name" value="alpha/beta-Hydrolases"/>
    <property type="match status" value="1"/>
</dbReference>
<dbReference type="InterPro" id="IPR000073">
    <property type="entry name" value="AB_hydrolase_1"/>
</dbReference>
<proteinExistence type="inferred from homology"/>
<evidence type="ECO:0000256" key="4">
    <source>
        <dbReference type="ARBA" id="ARBA00022801"/>
    </source>
</evidence>
<feature type="compositionally biased region" description="Pro residues" evidence="9">
    <location>
        <begin position="16"/>
        <end position="35"/>
    </location>
</feature>
<gene>
    <name evidence="11" type="ORF">LTR36_003176</name>
</gene>
<dbReference type="Gene3D" id="3.40.50.1820">
    <property type="entry name" value="alpha/beta hydrolase"/>
    <property type="match status" value="1"/>
</dbReference>
<dbReference type="Pfam" id="PF12697">
    <property type="entry name" value="Abhydrolase_6"/>
    <property type="match status" value="1"/>
</dbReference>
<dbReference type="Proteomes" id="UP001324427">
    <property type="component" value="Unassembled WGS sequence"/>
</dbReference>
<dbReference type="GO" id="GO:0051723">
    <property type="term" value="F:protein methylesterase activity"/>
    <property type="evidence" value="ECO:0007669"/>
    <property type="project" value="UniProtKB-EC"/>
</dbReference>
<evidence type="ECO:0000256" key="2">
    <source>
        <dbReference type="ARBA" id="ARBA00020672"/>
    </source>
</evidence>
<evidence type="ECO:0000256" key="6">
    <source>
        <dbReference type="ARBA" id="ARBA00049203"/>
    </source>
</evidence>
<comment type="catalytic activity">
    <reaction evidence="6">
        <text>[phosphatase 2A protein]-C-terminal L-leucine methyl ester + H2O = [phosphatase 2A protein]-C-terminal L-leucine + methanol + H(+)</text>
        <dbReference type="Rhea" id="RHEA:48548"/>
        <dbReference type="Rhea" id="RHEA-COMP:12134"/>
        <dbReference type="Rhea" id="RHEA-COMP:12135"/>
        <dbReference type="ChEBI" id="CHEBI:15377"/>
        <dbReference type="ChEBI" id="CHEBI:15378"/>
        <dbReference type="ChEBI" id="CHEBI:17790"/>
        <dbReference type="ChEBI" id="CHEBI:90516"/>
        <dbReference type="ChEBI" id="CHEBI:90517"/>
        <dbReference type="EC" id="3.1.1.89"/>
    </reaction>
</comment>
<evidence type="ECO:0000313" key="11">
    <source>
        <dbReference type="EMBL" id="KAK4550209.1"/>
    </source>
</evidence>
<dbReference type="PANTHER" id="PTHR14189:SF0">
    <property type="entry name" value="PROTEIN PHOSPHATASE METHYLESTERASE 1"/>
    <property type="match status" value="1"/>
</dbReference>
<dbReference type="EC" id="3.1.1.-" evidence="7"/>
<comment type="caution">
    <text evidence="11">The sequence shown here is derived from an EMBL/GenBank/DDBJ whole genome shotgun (WGS) entry which is preliminary data.</text>
</comment>